<dbReference type="Gene3D" id="3.30.450.40">
    <property type="match status" value="1"/>
</dbReference>
<dbReference type="PANTHER" id="PTHR43102:SF2">
    <property type="entry name" value="GAF DOMAIN-CONTAINING PROTEIN"/>
    <property type="match status" value="1"/>
</dbReference>
<keyword evidence="3" id="KW-1185">Reference proteome</keyword>
<dbReference type="InterPro" id="IPR003018">
    <property type="entry name" value="GAF"/>
</dbReference>
<evidence type="ECO:0000313" key="3">
    <source>
        <dbReference type="Proteomes" id="UP000019666"/>
    </source>
</evidence>
<dbReference type="STRING" id="442562.Rumeso_02044"/>
<dbReference type="AlphaFoldDB" id="A0A017HPY1"/>
<feature type="domain" description="GAF" evidence="1">
    <location>
        <begin position="13"/>
        <end position="114"/>
    </location>
</feature>
<proteinExistence type="predicted"/>
<dbReference type="InterPro" id="IPR029016">
    <property type="entry name" value="GAF-like_dom_sf"/>
</dbReference>
<dbReference type="Pfam" id="PF01590">
    <property type="entry name" value="GAF"/>
    <property type="match status" value="1"/>
</dbReference>
<organism evidence="2 3">
    <name type="scientific">Rubellimicrobium mesophilum DSM 19309</name>
    <dbReference type="NCBI Taxonomy" id="442562"/>
    <lineage>
        <taxon>Bacteria</taxon>
        <taxon>Pseudomonadati</taxon>
        <taxon>Pseudomonadota</taxon>
        <taxon>Alphaproteobacteria</taxon>
        <taxon>Rhodobacterales</taxon>
        <taxon>Roseobacteraceae</taxon>
        <taxon>Rubellimicrobium</taxon>
    </lineage>
</organism>
<evidence type="ECO:0000259" key="1">
    <source>
        <dbReference type="Pfam" id="PF01590"/>
    </source>
</evidence>
<evidence type="ECO:0000313" key="2">
    <source>
        <dbReference type="EMBL" id="EYD76380.1"/>
    </source>
</evidence>
<dbReference type="PATRIC" id="fig|442562.3.peg.2018"/>
<dbReference type="HOGENOM" id="CLU_096802_4_0_5"/>
<gene>
    <name evidence="2" type="ORF">Rumeso_02044</name>
</gene>
<dbReference type="Proteomes" id="UP000019666">
    <property type="component" value="Unassembled WGS sequence"/>
</dbReference>
<comment type="caution">
    <text evidence="2">The sequence shown here is derived from an EMBL/GenBank/DDBJ whole genome shotgun (WGS) entry which is preliminary data.</text>
</comment>
<dbReference type="SUPFAM" id="SSF55781">
    <property type="entry name" value="GAF domain-like"/>
    <property type="match status" value="1"/>
</dbReference>
<name>A0A017HPY1_9RHOB</name>
<reference evidence="2 3" key="1">
    <citation type="submission" date="2013-02" db="EMBL/GenBank/DDBJ databases">
        <authorList>
            <person name="Fiebig A."/>
            <person name="Goeker M."/>
            <person name="Klenk H.-P.P."/>
        </authorList>
    </citation>
    <scope>NUCLEOTIDE SEQUENCE [LARGE SCALE GENOMIC DNA]</scope>
    <source>
        <strain evidence="2 3">DSM 19309</strain>
    </source>
</reference>
<protein>
    <submittedName>
        <fullName evidence="2">GGDEF domain protein</fullName>
    </submittedName>
</protein>
<accession>A0A017HPY1</accession>
<dbReference type="PANTHER" id="PTHR43102">
    <property type="entry name" value="SLR1143 PROTEIN"/>
    <property type="match status" value="1"/>
</dbReference>
<sequence length="134" mass="14746">MATALVTLIDQDTQVIKARDGSDLQETPRAWAFCDYTIRTDLVFVVPDAAQDERFAANPLVTGEPFIRFYAGAPLIYLQDIRFGALCLLDPQPRRAAEFTLGDRAELGGMADEVVSVIVQHKLTALSAILGYNE</sequence>
<dbReference type="EMBL" id="AOSK01000046">
    <property type="protein sequence ID" value="EYD76380.1"/>
    <property type="molecule type" value="Genomic_DNA"/>
</dbReference>